<dbReference type="AlphaFoldDB" id="A0A2U1PUF4"/>
<accession>A0A2U1PUF4</accession>
<proteinExistence type="predicted"/>
<dbReference type="Proteomes" id="UP000245207">
    <property type="component" value="Unassembled WGS sequence"/>
</dbReference>
<keyword evidence="2" id="KW-1185">Reference proteome</keyword>
<evidence type="ECO:0000313" key="1">
    <source>
        <dbReference type="EMBL" id="PWA89398.1"/>
    </source>
</evidence>
<dbReference type="EMBL" id="PKPP01000724">
    <property type="protein sequence ID" value="PWA89398.1"/>
    <property type="molecule type" value="Genomic_DNA"/>
</dbReference>
<name>A0A2U1PUF4_ARTAN</name>
<reference evidence="1 2" key="1">
    <citation type="journal article" date="2018" name="Mol. Plant">
        <title>The genome of Artemisia annua provides insight into the evolution of Asteraceae family and artemisinin biosynthesis.</title>
        <authorList>
            <person name="Shen Q."/>
            <person name="Zhang L."/>
            <person name="Liao Z."/>
            <person name="Wang S."/>
            <person name="Yan T."/>
            <person name="Shi P."/>
            <person name="Liu M."/>
            <person name="Fu X."/>
            <person name="Pan Q."/>
            <person name="Wang Y."/>
            <person name="Lv Z."/>
            <person name="Lu X."/>
            <person name="Zhang F."/>
            <person name="Jiang W."/>
            <person name="Ma Y."/>
            <person name="Chen M."/>
            <person name="Hao X."/>
            <person name="Li L."/>
            <person name="Tang Y."/>
            <person name="Lv G."/>
            <person name="Zhou Y."/>
            <person name="Sun X."/>
            <person name="Brodelius P.E."/>
            <person name="Rose J.K.C."/>
            <person name="Tang K."/>
        </authorList>
    </citation>
    <scope>NUCLEOTIDE SEQUENCE [LARGE SCALE GENOMIC DNA]</scope>
    <source>
        <strain evidence="2">cv. Huhao1</strain>
        <tissue evidence="1">Leaf</tissue>
    </source>
</reference>
<dbReference type="OrthoDB" id="1301333at2759"/>
<gene>
    <name evidence="1" type="ORF">CTI12_AA112290</name>
</gene>
<protein>
    <submittedName>
        <fullName evidence="1">Uncharacterized protein</fullName>
    </submittedName>
</protein>
<organism evidence="1 2">
    <name type="scientific">Artemisia annua</name>
    <name type="common">Sweet wormwood</name>
    <dbReference type="NCBI Taxonomy" id="35608"/>
    <lineage>
        <taxon>Eukaryota</taxon>
        <taxon>Viridiplantae</taxon>
        <taxon>Streptophyta</taxon>
        <taxon>Embryophyta</taxon>
        <taxon>Tracheophyta</taxon>
        <taxon>Spermatophyta</taxon>
        <taxon>Magnoliopsida</taxon>
        <taxon>eudicotyledons</taxon>
        <taxon>Gunneridae</taxon>
        <taxon>Pentapetalae</taxon>
        <taxon>asterids</taxon>
        <taxon>campanulids</taxon>
        <taxon>Asterales</taxon>
        <taxon>Asteraceae</taxon>
        <taxon>Asteroideae</taxon>
        <taxon>Anthemideae</taxon>
        <taxon>Artemisiinae</taxon>
        <taxon>Artemisia</taxon>
    </lineage>
</organism>
<sequence>MWKAHLCQLQKEVEWSALQEFVLRCSIYYATKRSAWYSKRMWVNAYSYFIRPVGSTSMWPHTTDEPPLPPVLRKMPGRPRKLRIKHVTERVNAYQEWKNALIVINTAKKMS</sequence>
<comment type="caution">
    <text evidence="1">The sequence shown here is derived from an EMBL/GenBank/DDBJ whole genome shotgun (WGS) entry which is preliminary data.</text>
</comment>
<evidence type="ECO:0000313" key="2">
    <source>
        <dbReference type="Proteomes" id="UP000245207"/>
    </source>
</evidence>